<protein>
    <submittedName>
        <fullName evidence="1">Uncharacterized protein</fullName>
    </submittedName>
</protein>
<accession>A0A5J4SNP2</accession>
<reference evidence="1 2" key="1">
    <citation type="submission" date="2019-03" db="EMBL/GenBank/DDBJ databases">
        <title>Single cell metagenomics reveals metabolic interactions within the superorganism composed of flagellate Streblomastix strix and complex community of Bacteroidetes bacteria on its surface.</title>
        <authorList>
            <person name="Treitli S.C."/>
            <person name="Kolisko M."/>
            <person name="Husnik F."/>
            <person name="Keeling P."/>
            <person name="Hampl V."/>
        </authorList>
    </citation>
    <scope>NUCLEOTIDE SEQUENCE [LARGE SCALE GENOMIC DNA]</scope>
    <source>
        <strain evidence="1">ST1C</strain>
    </source>
</reference>
<evidence type="ECO:0000313" key="2">
    <source>
        <dbReference type="Proteomes" id="UP000324800"/>
    </source>
</evidence>
<comment type="caution">
    <text evidence="1">The sequence shown here is derived from an EMBL/GenBank/DDBJ whole genome shotgun (WGS) entry which is preliminary data.</text>
</comment>
<dbReference type="AlphaFoldDB" id="A0A5J4SNP2"/>
<feature type="non-terminal residue" evidence="1">
    <location>
        <position position="153"/>
    </location>
</feature>
<dbReference type="Proteomes" id="UP000324800">
    <property type="component" value="Unassembled WGS sequence"/>
</dbReference>
<gene>
    <name evidence="1" type="ORF">EZS28_052049</name>
</gene>
<dbReference type="EMBL" id="SNRW01040054">
    <property type="protein sequence ID" value="KAA6347071.1"/>
    <property type="molecule type" value="Genomic_DNA"/>
</dbReference>
<sequence length="153" mass="18029">MQPNIPRAQTEWRMEENLRLQNVEYGAYSQTFKDNRYKGYDFNAEERGLEVHDGHNISLQPHKSQRAASITSSVKDIRNQINVSANAILFQHNAIHICENNITNNIESQRDRCEMQTQNQADGKSYMDHPHHRANLERKKWIMIVMSWDEAYK</sequence>
<evidence type="ECO:0000313" key="1">
    <source>
        <dbReference type="EMBL" id="KAA6347071.1"/>
    </source>
</evidence>
<proteinExistence type="predicted"/>
<organism evidence="1 2">
    <name type="scientific">Streblomastix strix</name>
    <dbReference type="NCBI Taxonomy" id="222440"/>
    <lineage>
        <taxon>Eukaryota</taxon>
        <taxon>Metamonada</taxon>
        <taxon>Preaxostyla</taxon>
        <taxon>Oxymonadida</taxon>
        <taxon>Streblomastigidae</taxon>
        <taxon>Streblomastix</taxon>
    </lineage>
</organism>
<name>A0A5J4SNP2_9EUKA</name>